<evidence type="ECO:0000313" key="2">
    <source>
        <dbReference type="EMBL" id="AUZ88273.1"/>
    </source>
</evidence>
<feature type="transmembrane region" description="Helical" evidence="1">
    <location>
        <begin position="102"/>
        <end position="122"/>
    </location>
</feature>
<feature type="transmembrane region" description="Helical" evidence="1">
    <location>
        <begin position="36"/>
        <end position="55"/>
    </location>
</feature>
<feature type="transmembrane region" description="Helical" evidence="1">
    <location>
        <begin position="188"/>
        <end position="206"/>
    </location>
</feature>
<keyword evidence="1" id="KW-1133">Transmembrane helix</keyword>
<feature type="transmembrane region" description="Helical" evidence="1">
    <location>
        <begin position="76"/>
        <end position="96"/>
    </location>
</feature>
<proteinExistence type="predicted"/>
<keyword evidence="1" id="KW-0472">Membrane</keyword>
<dbReference type="EMBL" id="CP024915">
    <property type="protein sequence ID" value="AUZ88273.1"/>
    <property type="molecule type" value="Genomic_DNA"/>
</dbReference>
<dbReference type="Pfam" id="PF07077">
    <property type="entry name" value="DUF1345"/>
    <property type="match status" value="1"/>
</dbReference>
<name>A0A2L0UG95_9MICC</name>
<sequence length="211" mass="22539">MASRILSARRALICLGAGIAAGIIAAITVAPDLGPLVGWCVAGTIALTWVWRICWHQDPAGTRELAQEESGTRITDNAIIAACLASIAAVAVALIQSKSADLTSVALVILGVLGTMIAWALVNTVYALKYARLHFIDQAESGFDVKQDRQPTYSDFAYYAFTIGMSYAAPEIEPVTSKTRRKALPHALLSYFFGTVLIAVAINLVTNLSQQ</sequence>
<feature type="transmembrane region" description="Helical" evidence="1">
    <location>
        <begin position="12"/>
        <end position="30"/>
    </location>
</feature>
<dbReference type="RefSeq" id="WP_208739402.1">
    <property type="nucleotide sequence ID" value="NZ_CP024915.1"/>
</dbReference>
<evidence type="ECO:0000256" key="1">
    <source>
        <dbReference type="SAM" id="Phobius"/>
    </source>
</evidence>
<dbReference type="Proteomes" id="UP000239187">
    <property type="component" value="Chromosome"/>
</dbReference>
<reference evidence="2 3" key="1">
    <citation type="submission" date="2017-11" db="EMBL/GenBank/DDBJ databases">
        <title>Draft genome of Arthrobacter agilis strain UMCV2, a plant growth-promoting rhizobacterium and biocontrol capacity of phytopathogenic fungi.</title>
        <authorList>
            <person name="Martinez-Camara R."/>
            <person name="Santoyo G."/>
            <person name="Moreno-Hagelsieb G."/>
            <person name="Valencia-Cantero E."/>
        </authorList>
    </citation>
    <scope>NUCLEOTIDE SEQUENCE [LARGE SCALE GENOMIC DNA]</scope>
    <source>
        <strain evidence="2 3">UMCV2</strain>
    </source>
</reference>
<dbReference type="InterPro" id="IPR009781">
    <property type="entry name" value="DUF1345"/>
</dbReference>
<accession>A0A2L0UG95</accession>
<protein>
    <submittedName>
        <fullName evidence="2">DUF1345 domain-containing protein</fullName>
    </submittedName>
</protein>
<dbReference type="AlphaFoldDB" id="A0A2L0UG95"/>
<evidence type="ECO:0000313" key="3">
    <source>
        <dbReference type="Proteomes" id="UP000239187"/>
    </source>
</evidence>
<keyword evidence="1" id="KW-0812">Transmembrane</keyword>
<organism evidence="2 3">
    <name type="scientific">Arthrobacter agilis</name>
    <dbReference type="NCBI Taxonomy" id="37921"/>
    <lineage>
        <taxon>Bacteria</taxon>
        <taxon>Bacillati</taxon>
        <taxon>Actinomycetota</taxon>
        <taxon>Actinomycetes</taxon>
        <taxon>Micrococcales</taxon>
        <taxon>Micrococcaceae</taxon>
        <taxon>Arthrobacter</taxon>
    </lineage>
</organism>
<gene>
    <name evidence="2" type="ORF">CVO76_11965</name>
</gene>